<dbReference type="Gene3D" id="3.40.630.30">
    <property type="match status" value="2"/>
</dbReference>
<dbReference type="InterPro" id="IPR041380">
    <property type="entry name" value="Acetyltransf_17"/>
</dbReference>
<dbReference type="GO" id="GO:0034069">
    <property type="term" value="F:aminoglycoside N-acetyltransferase activity"/>
    <property type="evidence" value="ECO:0007669"/>
    <property type="project" value="TreeGrafter"/>
</dbReference>
<sequence>MGEAITVVPADEDLLTEYDTLATRAFGRRVDDISQLAGHADIRVALHGGRVIAGGLGMLIAQHFGGRPVPSACVGSGCVAPEYRGDRLTVRMLNERIRPLAEQGAVLATLWTSSNGYARRMGWEAPTPVFSWSVPADALKRDFAPGDFDIEHGLTPGSEELQRRLAPRWNGTLLRPPWWTTHKQRQHDLTFYRFNRPGQPTAGYLSLATRQHERHGAHLDVHDFWAEDDIAGSAMLAFLGRHNTRIATIGFHRTSLPPHPLLLHGLHRYGSATAESWHPWMLRILDLPGAVRLRGWPADLDTTLPIGVDQGDGTTERYLLKIAHGAAELQPTRTEPRVTVNRRQATLWYAGGYRSTAAARMAGIHATDEQSLTAFIRSTTEHELWCAEHF</sequence>
<dbReference type="InterPro" id="IPR000182">
    <property type="entry name" value="GNAT_dom"/>
</dbReference>
<keyword evidence="2" id="KW-0167">Capsid protein</keyword>
<dbReference type="InterPro" id="IPR016181">
    <property type="entry name" value="Acyl_CoA_acyltransferase"/>
</dbReference>
<dbReference type="Pfam" id="PF13530">
    <property type="entry name" value="SCP2_2"/>
    <property type="match status" value="1"/>
</dbReference>
<dbReference type="PANTHER" id="PTHR37817">
    <property type="entry name" value="N-ACETYLTRANSFERASE EIS"/>
    <property type="match status" value="1"/>
</dbReference>
<dbReference type="Proteomes" id="UP000653411">
    <property type="component" value="Unassembled WGS sequence"/>
</dbReference>
<dbReference type="EMBL" id="BMML01000033">
    <property type="protein sequence ID" value="GGN40999.1"/>
    <property type="molecule type" value="Genomic_DNA"/>
</dbReference>
<dbReference type="InterPro" id="IPR051554">
    <property type="entry name" value="Acetyltransferase_Eis"/>
</dbReference>
<proteinExistence type="predicted"/>
<keyword evidence="3" id="KW-1185">Reference proteome</keyword>
<reference evidence="2" key="1">
    <citation type="journal article" date="2014" name="Int. J. Syst. Evol. Microbiol.">
        <title>Complete genome sequence of Corynebacterium casei LMG S-19264T (=DSM 44701T), isolated from a smear-ripened cheese.</title>
        <authorList>
            <consortium name="US DOE Joint Genome Institute (JGI-PGF)"/>
            <person name="Walter F."/>
            <person name="Albersmeier A."/>
            <person name="Kalinowski J."/>
            <person name="Ruckert C."/>
        </authorList>
    </citation>
    <scope>NUCLEOTIDE SEQUENCE</scope>
    <source>
        <strain evidence="2">CGMCC 4.7110</strain>
    </source>
</reference>
<accession>A0A917XNR3</accession>
<name>A0A917XNR3_9ACTN</name>
<gene>
    <name evidence="2" type="primary">sapD</name>
    <name evidence="2" type="ORF">GCM10011578_088820</name>
</gene>
<dbReference type="GO" id="GO:0030649">
    <property type="term" value="P:aminoglycoside antibiotic catabolic process"/>
    <property type="evidence" value="ECO:0007669"/>
    <property type="project" value="TreeGrafter"/>
</dbReference>
<dbReference type="SUPFAM" id="SSF55718">
    <property type="entry name" value="SCP-like"/>
    <property type="match status" value="1"/>
</dbReference>
<evidence type="ECO:0000313" key="3">
    <source>
        <dbReference type="Proteomes" id="UP000653411"/>
    </source>
</evidence>
<dbReference type="RefSeq" id="WP_189268648.1">
    <property type="nucleotide sequence ID" value="NZ_BMML01000033.1"/>
</dbReference>
<dbReference type="Pfam" id="PF17668">
    <property type="entry name" value="Acetyltransf_17"/>
    <property type="match status" value="1"/>
</dbReference>
<protein>
    <submittedName>
        <fullName evidence="2">Spore coat protein</fullName>
    </submittedName>
</protein>
<evidence type="ECO:0000259" key="1">
    <source>
        <dbReference type="PROSITE" id="PS51186"/>
    </source>
</evidence>
<dbReference type="Pfam" id="PF13527">
    <property type="entry name" value="Acetyltransf_9"/>
    <property type="match status" value="1"/>
</dbReference>
<dbReference type="PROSITE" id="PS51186">
    <property type="entry name" value="GNAT"/>
    <property type="match status" value="1"/>
</dbReference>
<reference evidence="2" key="2">
    <citation type="submission" date="2020-09" db="EMBL/GenBank/DDBJ databases">
        <authorList>
            <person name="Sun Q."/>
            <person name="Zhou Y."/>
        </authorList>
    </citation>
    <scope>NUCLEOTIDE SEQUENCE</scope>
    <source>
        <strain evidence="2">CGMCC 4.7110</strain>
    </source>
</reference>
<evidence type="ECO:0000313" key="2">
    <source>
        <dbReference type="EMBL" id="GGN40999.1"/>
    </source>
</evidence>
<organism evidence="2 3">
    <name type="scientific">Streptomyces fuscichromogenes</name>
    <dbReference type="NCBI Taxonomy" id="1324013"/>
    <lineage>
        <taxon>Bacteria</taxon>
        <taxon>Bacillati</taxon>
        <taxon>Actinomycetota</taxon>
        <taxon>Actinomycetes</taxon>
        <taxon>Kitasatosporales</taxon>
        <taxon>Streptomycetaceae</taxon>
        <taxon>Streptomyces</taxon>
    </lineage>
</organism>
<keyword evidence="2" id="KW-0946">Virion</keyword>
<dbReference type="AlphaFoldDB" id="A0A917XNR3"/>
<feature type="domain" description="N-acetyltransferase" evidence="1">
    <location>
        <begin position="5"/>
        <end position="145"/>
    </location>
</feature>
<dbReference type="Gene3D" id="3.30.1050.10">
    <property type="entry name" value="SCP2 sterol-binding domain"/>
    <property type="match status" value="1"/>
</dbReference>
<dbReference type="InterPro" id="IPR036527">
    <property type="entry name" value="SCP2_sterol-bd_dom_sf"/>
</dbReference>
<comment type="caution">
    <text evidence="2">The sequence shown here is derived from an EMBL/GenBank/DDBJ whole genome shotgun (WGS) entry which is preliminary data.</text>
</comment>
<dbReference type="InterPro" id="IPR025559">
    <property type="entry name" value="Eis_dom"/>
</dbReference>
<dbReference type="SUPFAM" id="SSF55729">
    <property type="entry name" value="Acyl-CoA N-acyltransferases (Nat)"/>
    <property type="match status" value="1"/>
</dbReference>
<dbReference type="PANTHER" id="PTHR37817:SF1">
    <property type="entry name" value="N-ACETYLTRANSFERASE EIS"/>
    <property type="match status" value="1"/>
</dbReference>